<evidence type="ECO:0000259" key="3">
    <source>
        <dbReference type="Pfam" id="PF25166"/>
    </source>
</evidence>
<evidence type="ECO:0008006" key="6">
    <source>
        <dbReference type="Google" id="ProtNLM"/>
    </source>
</evidence>
<name>A0A417YZC5_9BACI</name>
<evidence type="ECO:0000313" key="4">
    <source>
        <dbReference type="EMBL" id="RHW43227.1"/>
    </source>
</evidence>
<reference evidence="4 5" key="1">
    <citation type="journal article" date="2017" name="Int. J. Syst. Evol. Microbiol.">
        <title>Bacillus notoginsengisoli sp. nov., a novel bacterium isolated from the rhizosphere of Panax notoginseng.</title>
        <authorList>
            <person name="Zhang M.Y."/>
            <person name="Cheng J."/>
            <person name="Cai Y."/>
            <person name="Zhang T.Y."/>
            <person name="Wu Y.Y."/>
            <person name="Manikprabhu D."/>
            <person name="Li W.J."/>
            <person name="Zhang Y.X."/>
        </authorList>
    </citation>
    <scope>NUCLEOTIDE SEQUENCE [LARGE SCALE GENOMIC DNA]</scope>
    <source>
        <strain evidence="4 5">JCM 30743</strain>
    </source>
</reference>
<feature type="domain" description="Competence protein CoiA nuclease-like" evidence="1">
    <location>
        <begin position="70"/>
        <end position="226"/>
    </location>
</feature>
<dbReference type="AlphaFoldDB" id="A0A417YZC5"/>
<proteinExistence type="predicted"/>
<dbReference type="Pfam" id="PF25166">
    <property type="entry name" value="CoiA_C"/>
    <property type="match status" value="1"/>
</dbReference>
<dbReference type="Proteomes" id="UP000284416">
    <property type="component" value="Unassembled WGS sequence"/>
</dbReference>
<dbReference type="Pfam" id="PF06054">
    <property type="entry name" value="CoiA_nuc"/>
    <property type="match status" value="1"/>
</dbReference>
<comment type="caution">
    <text evidence="4">The sequence shown here is derived from an EMBL/GenBank/DDBJ whole genome shotgun (WGS) entry which is preliminary data.</text>
</comment>
<gene>
    <name evidence="4" type="ORF">D1B31_00685</name>
</gene>
<keyword evidence="5" id="KW-1185">Reference proteome</keyword>
<protein>
    <recommendedName>
        <fullName evidence="6">Competence protein CoiA</fullName>
    </recommendedName>
</protein>
<dbReference type="InterPro" id="IPR010330">
    <property type="entry name" value="CoiA_nuc"/>
</dbReference>
<dbReference type="Pfam" id="PF25164">
    <property type="entry name" value="CoiA_N"/>
    <property type="match status" value="1"/>
</dbReference>
<feature type="domain" description="Competence protein CoiA C-terminal" evidence="3">
    <location>
        <begin position="256"/>
        <end position="381"/>
    </location>
</feature>
<organism evidence="4 5">
    <name type="scientific">Neobacillus notoginsengisoli</name>
    <dbReference type="NCBI Taxonomy" id="1578198"/>
    <lineage>
        <taxon>Bacteria</taxon>
        <taxon>Bacillati</taxon>
        <taxon>Bacillota</taxon>
        <taxon>Bacilli</taxon>
        <taxon>Bacillales</taxon>
        <taxon>Bacillaceae</taxon>
        <taxon>Neobacillus</taxon>
    </lineage>
</organism>
<evidence type="ECO:0000313" key="5">
    <source>
        <dbReference type="Proteomes" id="UP000284416"/>
    </source>
</evidence>
<dbReference type="InterPro" id="IPR057253">
    <property type="entry name" value="CoiA-like_N"/>
</dbReference>
<dbReference type="InterPro" id="IPR057252">
    <property type="entry name" value="CoiA_C"/>
</dbReference>
<accession>A0A417YZC5</accession>
<evidence type="ECO:0000259" key="1">
    <source>
        <dbReference type="Pfam" id="PF06054"/>
    </source>
</evidence>
<evidence type="ECO:0000259" key="2">
    <source>
        <dbReference type="Pfam" id="PF25164"/>
    </source>
</evidence>
<sequence length="394" mass="44425">MHVLTANTKKGDKICLANEYTRATLEYWRRSEEFFCPMCGGRLMIKLGEKRIFHFSHMSAACLESNFEKESAYHLAGKKKLFQWLVRQNIPAAVEQYDPRIRQRPDITFQYENRCYALEFQCSTIPENLFIKRTENYLQANYIPLWILGGSRVPAHIGGTVTLSGFDYLFLQSSSGSPGVIPYFCPELGLFSFIQNPMPCSTAKAFASIKKIPLHQVSLNSLLSPSLSGSLDLNQWQKSLERSKLAIGGNPKSAYKPFLSELYNAGLNVFLLPPEIGLPGYFAPAISTFPVIWQTYIYLDLLAKKEPGSLLSTGEAAAGIYRRVEKGNIGLRRLPLAKEMSVEKAAGEYLEMLAAFGVLAQRGEREFLLQKELAFPKNNAEQSSMAEAFYRKYK</sequence>
<dbReference type="EMBL" id="QWEG01000001">
    <property type="protein sequence ID" value="RHW43227.1"/>
    <property type="molecule type" value="Genomic_DNA"/>
</dbReference>
<dbReference type="PIRSF" id="PIRSF007487">
    <property type="entry name" value="Competence-induced_CoiA_bac"/>
    <property type="match status" value="1"/>
</dbReference>
<dbReference type="InterPro" id="IPR021176">
    <property type="entry name" value="Competence-induced_CoiA"/>
</dbReference>
<feature type="domain" description="Competence protein CoiA-like N-terminal" evidence="2">
    <location>
        <begin position="18"/>
        <end position="62"/>
    </location>
</feature>